<evidence type="ECO:0000256" key="2">
    <source>
        <dbReference type="SAM" id="Coils"/>
    </source>
</evidence>
<keyword evidence="1" id="KW-0040">ANK repeat</keyword>
<dbReference type="Pfam" id="PF12796">
    <property type="entry name" value="Ank_2"/>
    <property type="match status" value="2"/>
</dbReference>
<dbReference type="Proteomes" id="UP000315496">
    <property type="component" value="Chromosome 2"/>
</dbReference>
<dbReference type="PANTHER" id="PTHR24184:SF11">
    <property type="entry name" value="ANKYRIN REPEAT AND SOCS BOX CONTAINING 3"/>
    <property type="match status" value="1"/>
</dbReference>
<protein>
    <submittedName>
        <fullName evidence="4">Ankyrin repeat protein 1</fullName>
    </submittedName>
</protein>
<feature type="coiled-coil region" evidence="2">
    <location>
        <begin position="381"/>
        <end position="457"/>
    </location>
</feature>
<accession>A0A4Z1SSI9</accession>
<name>A0A4Z1SSI9_GIAMU</name>
<dbReference type="InterPro" id="IPR036770">
    <property type="entry name" value="Ankyrin_rpt-contain_sf"/>
</dbReference>
<dbReference type="AlphaFoldDB" id="A0A4Z1SSI9"/>
<dbReference type="PROSITE" id="PS50297">
    <property type="entry name" value="ANK_REP_REGION"/>
    <property type="match status" value="1"/>
</dbReference>
<evidence type="ECO:0000313" key="4">
    <source>
        <dbReference type="EMBL" id="TNJ28886.1"/>
    </source>
</evidence>
<dbReference type="PANTHER" id="PTHR24184">
    <property type="entry name" value="SI:CH211-189E2.2"/>
    <property type="match status" value="1"/>
</dbReference>
<keyword evidence="5" id="KW-1185">Reference proteome</keyword>
<dbReference type="OrthoDB" id="194358at2759"/>
<dbReference type="SMART" id="SM00248">
    <property type="entry name" value="ANK"/>
    <property type="match status" value="9"/>
</dbReference>
<dbReference type="EMBL" id="VDLU01000002">
    <property type="protein sequence ID" value="TNJ28886.1"/>
    <property type="molecule type" value="Genomic_DNA"/>
</dbReference>
<feature type="coiled-coil region" evidence="2">
    <location>
        <begin position="195"/>
        <end position="286"/>
    </location>
</feature>
<sequence>MGPTDKNSWFKAVSAHDYDAVRAGVERFRRCVDNNDETALMLATRTNDVKMVEILAKYEAGSFNKNFQTALMIAAARDYSEICRVLAPLEKHVTLPDGRTMLMVAAAAGNYDTVRGTCREFGTERDANDWSALDHACAEGHLDCAKVIARTQAYTVEDMDRAIQIAESFGNTAVADTVREIRNEAELKTRSCKRCHEVQVEMRILEKENRRLNERVQQLEDEGLRLAERLETANSTARGRLDPNPQSLELLYETAKRNLEDKAREYENLREDFITLQNEYQDVRNQLKLMSESVEELTNPNSRLSRRLVSQDAQDEEVARLRTENEKLLEDVARLKRYIDEDVVSTVLFNSVEQNLKNVIALKDEEISRLEGRIQQNCVDVESLEQRVREANFVRDQLTRLQNDYAEARNEAYVQSEAVNELKEELERYKSSDGRNAREMETEVSLLRSQLAAKNEEFDILKNDLYEIIAHTTMSTGNEAGLRSQLEDKDRLISELESKLDIRREECQRLQQQNNDLNSDLTYLTTEMSRVGAPSAPGLEQLSGMSHLGQSRQGMLGGQLREDGQTREFDASLRASLDNLGHQEVDMGSETLLMKAAASGDVNSVKKLIYQAGTANNLGKTALMYAAEKGHTEIVRLLMLKESRLQDQEGRTALFYAAWHRHIGCVKLLVDREAGLVKNNGYSSLMVAAVHGYTDVCQLLLAKERGLFTNKNFRHGAGHTALMCAADWGDVACVKLLLSAEAHMRDRKGRMAHNFAKTEEIRDLILNYLTANRIPITDPDDALDTESGAGAGRRFLERTVHERPDNYQEQVQNIVRGPSRSSSRKKEHLGPGPSGNASAYFTGSSIMY</sequence>
<reference evidence="4 5" key="1">
    <citation type="submission" date="2019-05" db="EMBL/GenBank/DDBJ databases">
        <title>The compact genome of Giardia muris reveals important steps in the evolution of intestinal protozoan parasites.</title>
        <authorList>
            <person name="Xu F."/>
            <person name="Jimenez-Gonzalez A."/>
            <person name="Einarsson E."/>
            <person name="Astvaldsson A."/>
            <person name="Peirasmaki D."/>
            <person name="Eckmann L."/>
            <person name="Andersson J.O."/>
            <person name="Svard S.G."/>
            <person name="Jerlstrom-Hultqvist J."/>
        </authorList>
    </citation>
    <scope>NUCLEOTIDE SEQUENCE [LARGE SCALE GENOMIC DNA]</scope>
    <source>
        <strain evidence="4 5">Roberts-Thomson</strain>
    </source>
</reference>
<feature type="coiled-coil region" evidence="2">
    <location>
        <begin position="311"/>
        <end position="338"/>
    </location>
</feature>
<dbReference type="SUPFAM" id="SSF48403">
    <property type="entry name" value="Ankyrin repeat"/>
    <property type="match status" value="2"/>
</dbReference>
<gene>
    <name evidence="4" type="ORF">GMRT_15305</name>
</gene>
<keyword evidence="2" id="KW-0175">Coiled coil</keyword>
<organism evidence="4 5">
    <name type="scientific">Giardia muris</name>
    <dbReference type="NCBI Taxonomy" id="5742"/>
    <lineage>
        <taxon>Eukaryota</taxon>
        <taxon>Metamonada</taxon>
        <taxon>Diplomonadida</taxon>
        <taxon>Hexamitidae</taxon>
        <taxon>Giardiinae</taxon>
        <taxon>Giardia</taxon>
    </lineage>
</organism>
<feature type="region of interest" description="Disordered" evidence="3">
    <location>
        <begin position="814"/>
        <end position="848"/>
    </location>
</feature>
<dbReference type="VEuPathDB" id="GiardiaDB:GMRT_15305"/>
<dbReference type="Gene3D" id="1.25.40.20">
    <property type="entry name" value="Ankyrin repeat-containing domain"/>
    <property type="match status" value="3"/>
</dbReference>
<dbReference type="Pfam" id="PF00023">
    <property type="entry name" value="Ank"/>
    <property type="match status" value="1"/>
</dbReference>
<feature type="coiled-coil region" evidence="2">
    <location>
        <begin position="486"/>
        <end position="527"/>
    </location>
</feature>
<dbReference type="PROSITE" id="PS50088">
    <property type="entry name" value="ANK_REPEAT"/>
    <property type="match status" value="1"/>
</dbReference>
<comment type="caution">
    <text evidence="4">The sequence shown here is derived from an EMBL/GenBank/DDBJ whole genome shotgun (WGS) entry which is preliminary data.</text>
</comment>
<proteinExistence type="predicted"/>
<evidence type="ECO:0000313" key="5">
    <source>
        <dbReference type="Proteomes" id="UP000315496"/>
    </source>
</evidence>
<dbReference type="Gene3D" id="1.20.5.1700">
    <property type="match status" value="1"/>
</dbReference>
<evidence type="ECO:0000256" key="1">
    <source>
        <dbReference type="PROSITE-ProRule" id="PRU00023"/>
    </source>
</evidence>
<feature type="compositionally biased region" description="Polar residues" evidence="3">
    <location>
        <begin position="835"/>
        <end position="848"/>
    </location>
</feature>
<dbReference type="InterPro" id="IPR002110">
    <property type="entry name" value="Ankyrin_rpt"/>
</dbReference>
<feature type="repeat" description="ANK" evidence="1">
    <location>
        <begin position="618"/>
        <end position="650"/>
    </location>
</feature>
<evidence type="ECO:0000256" key="3">
    <source>
        <dbReference type="SAM" id="MobiDB-lite"/>
    </source>
</evidence>